<dbReference type="InterPro" id="IPR000683">
    <property type="entry name" value="Gfo/Idh/MocA-like_OxRdtase_N"/>
</dbReference>
<name>A0A2T2X3E0_SULTH</name>
<feature type="domain" description="GFO/IDH/MocA-like oxidoreductase" evidence="4">
    <location>
        <begin position="155"/>
        <end position="270"/>
    </location>
</feature>
<gene>
    <name evidence="5" type="ORF">C7B47_03375</name>
</gene>
<accession>A0A2T2X3E0</accession>
<dbReference type="PANTHER" id="PTHR22604:SF105">
    <property type="entry name" value="TRANS-1,2-DIHYDROBENZENE-1,2-DIOL DEHYDROGENASE"/>
    <property type="match status" value="1"/>
</dbReference>
<evidence type="ECO:0000259" key="3">
    <source>
        <dbReference type="Pfam" id="PF01408"/>
    </source>
</evidence>
<dbReference type="SUPFAM" id="SSF55347">
    <property type="entry name" value="Glyceraldehyde-3-phosphate dehydrogenase-like, C-terminal domain"/>
    <property type="match status" value="1"/>
</dbReference>
<dbReference type="GO" id="GO:0000166">
    <property type="term" value="F:nucleotide binding"/>
    <property type="evidence" value="ECO:0007669"/>
    <property type="project" value="InterPro"/>
</dbReference>
<dbReference type="InterPro" id="IPR050984">
    <property type="entry name" value="Gfo/Idh/MocA_domain"/>
</dbReference>
<dbReference type="PANTHER" id="PTHR22604">
    <property type="entry name" value="OXIDOREDUCTASES"/>
    <property type="match status" value="1"/>
</dbReference>
<dbReference type="Gene3D" id="3.40.50.720">
    <property type="entry name" value="NAD(P)-binding Rossmann-like Domain"/>
    <property type="match status" value="1"/>
</dbReference>
<protein>
    <submittedName>
        <fullName evidence="5">Uncharacterized protein</fullName>
    </submittedName>
</protein>
<dbReference type="Pfam" id="PF22725">
    <property type="entry name" value="GFO_IDH_MocA_C3"/>
    <property type="match status" value="1"/>
</dbReference>
<evidence type="ECO:0000313" key="5">
    <source>
        <dbReference type="EMBL" id="PSR29005.1"/>
    </source>
</evidence>
<dbReference type="Proteomes" id="UP000242705">
    <property type="component" value="Unassembled WGS sequence"/>
</dbReference>
<evidence type="ECO:0000256" key="1">
    <source>
        <dbReference type="ARBA" id="ARBA00010928"/>
    </source>
</evidence>
<dbReference type="InterPro" id="IPR036291">
    <property type="entry name" value="NAD(P)-bd_dom_sf"/>
</dbReference>
<comment type="similarity">
    <text evidence="1">Belongs to the Gfo/Idh/MocA family.</text>
</comment>
<evidence type="ECO:0000256" key="2">
    <source>
        <dbReference type="ARBA" id="ARBA00023002"/>
    </source>
</evidence>
<reference evidence="5 6" key="1">
    <citation type="journal article" date="2014" name="BMC Genomics">
        <title>Comparison of environmental and isolate Sulfobacillus genomes reveals diverse carbon, sulfur, nitrogen, and hydrogen metabolisms.</title>
        <authorList>
            <person name="Justice N.B."/>
            <person name="Norman A."/>
            <person name="Brown C.T."/>
            <person name="Singh A."/>
            <person name="Thomas B.C."/>
            <person name="Banfield J.F."/>
        </authorList>
    </citation>
    <scope>NUCLEOTIDE SEQUENCE [LARGE SCALE GENOMIC DNA]</scope>
    <source>
        <strain evidence="5">AMDSBA5</strain>
    </source>
</reference>
<dbReference type="Gene3D" id="3.30.360.10">
    <property type="entry name" value="Dihydrodipicolinate Reductase, domain 2"/>
    <property type="match status" value="1"/>
</dbReference>
<proteinExistence type="inferred from homology"/>
<feature type="domain" description="Gfo/Idh/MocA-like oxidoreductase N-terminal" evidence="3">
    <location>
        <begin position="27"/>
        <end position="146"/>
    </location>
</feature>
<dbReference type="InterPro" id="IPR055170">
    <property type="entry name" value="GFO_IDH_MocA-like_dom"/>
</dbReference>
<evidence type="ECO:0000313" key="6">
    <source>
        <dbReference type="Proteomes" id="UP000242705"/>
    </source>
</evidence>
<comment type="caution">
    <text evidence="5">The sequence shown here is derived from an EMBL/GenBank/DDBJ whole genome shotgun (WGS) entry which is preliminary data.</text>
</comment>
<organism evidence="5 6">
    <name type="scientific">Sulfobacillus thermosulfidooxidans</name>
    <dbReference type="NCBI Taxonomy" id="28034"/>
    <lineage>
        <taxon>Bacteria</taxon>
        <taxon>Bacillati</taxon>
        <taxon>Bacillota</taxon>
        <taxon>Clostridia</taxon>
        <taxon>Eubacteriales</taxon>
        <taxon>Clostridiales Family XVII. Incertae Sedis</taxon>
        <taxon>Sulfobacillus</taxon>
    </lineage>
</organism>
<keyword evidence="2" id="KW-0560">Oxidoreductase</keyword>
<dbReference type="SUPFAM" id="SSF51735">
    <property type="entry name" value="NAD(P)-binding Rossmann-fold domains"/>
    <property type="match status" value="1"/>
</dbReference>
<evidence type="ECO:0000259" key="4">
    <source>
        <dbReference type="Pfam" id="PF22725"/>
    </source>
</evidence>
<dbReference type="GO" id="GO:0016491">
    <property type="term" value="F:oxidoreductase activity"/>
    <property type="evidence" value="ECO:0007669"/>
    <property type="project" value="UniProtKB-KW"/>
</dbReference>
<dbReference type="AlphaFoldDB" id="A0A2T2X3E0"/>
<sequence>MLRDLEPEESKETKETKETKGVKFAMIRWGILGTAGIVKSAFLPALHETRTGVAWHIGSRDLARAEQFAKDYNVARASGSYQAVLDDDQVDAIYIPLPNHLHYEWTLKALETGKAILCEKPLTGSLAQTQEIIERAQQRHALLWEAYAFQFQPQWQRVEELIRQGAIGAPQEIHGTFNTVLARADDVRWVKAFDGGAFNDLGCYPVHITSLLLKNTPHQVIAQALMKGEVDGAMWGMLTYPDQVQLMMNVSFFRRYDTFTRFVGTEGEIRITKMYHPGARDAIEWRQGNRVIYEYPMKGQLPFTDMLSHIHQVLRQECQPVQLVTDVGLPTAQTMELVRRSWHELPTFA</sequence>
<dbReference type="EMBL" id="PXYX01000004">
    <property type="protein sequence ID" value="PSR29005.1"/>
    <property type="molecule type" value="Genomic_DNA"/>
</dbReference>
<dbReference type="Pfam" id="PF01408">
    <property type="entry name" value="GFO_IDH_MocA"/>
    <property type="match status" value="1"/>
</dbReference>